<name>A0A813HI87_POLGL</name>
<dbReference type="CDD" id="cd00161">
    <property type="entry name" value="beta-trefoil_Ricin-like"/>
    <property type="match status" value="1"/>
</dbReference>
<accession>A0A813HI87</accession>
<gene>
    <name evidence="1" type="ORF">PGLA1383_LOCUS52773</name>
</gene>
<dbReference type="Proteomes" id="UP000654075">
    <property type="component" value="Unassembled WGS sequence"/>
</dbReference>
<protein>
    <submittedName>
        <fullName evidence="1">Uncharacterized protein</fullName>
    </submittedName>
</protein>
<sequence>MALRYGRRGPAMTAILAACISRCSGAFDGTYTMVNRASGMRVFASPTRGFSAVGDSEPIYHDQLWLFAEQGEERHAIVNAANGLRMVAKTGAHGEADFFVLEGGPVYQDQKWLLHLQADGSFEIVNAKSNRRIAALADANGRPGIAAVVRESKVPADHAWWLINQEQDQSAHLASELSKERIVRDQLVHEVEAFKSEVATLLRRLEAASEGGGELRKELLLQRENATHWMLQLQLAMADKGQLAAEMQASQLAEARLTLELDVLSRQNQSMTLLANAQRRANRDLLEVNQQISSQLDHERTAVSNLSEEIQVLSGKLLRLASDLQASEELNSKLEHDVEAAESLAGFLGRTPSVYAEKQAPHPLVVLVAVVAVAFVAALTSSCKHLRLKLAAELAKQQGLIAQLQQDLEEDCTVQTSEVVGELGFDFGFQIINRVVDQETERLVKVQCPGVGHADVDVHLIFNGCDVTIRRQASCGMEAKTWTKRFRFKTSDGLFEFKEDQMLLEHGFLCLVFRAYTFRSRLIRFPRHFSLASSDVDQCWEYPDYDDIGHSYEGISWVQPVTPLAGDKARLGIGRFGSKSHVDSESTASTARELAV</sequence>
<dbReference type="PROSITE" id="PS51257">
    <property type="entry name" value="PROKAR_LIPOPROTEIN"/>
    <property type="match status" value="1"/>
</dbReference>
<reference evidence="1" key="1">
    <citation type="submission" date="2021-02" db="EMBL/GenBank/DDBJ databases">
        <authorList>
            <person name="Dougan E. K."/>
            <person name="Rhodes N."/>
            <person name="Thang M."/>
            <person name="Chan C."/>
        </authorList>
    </citation>
    <scope>NUCLEOTIDE SEQUENCE</scope>
</reference>
<dbReference type="SUPFAM" id="SSF50370">
    <property type="entry name" value="Ricin B-like lectins"/>
    <property type="match status" value="1"/>
</dbReference>
<comment type="caution">
    <text evidence="1">The sequence shown here is derived from an EMBL/GenBank/DDBJ whole genome shotgun (WGS) entry which is preliminary data.</text>
</comment>
<dbReference type="OrthoDB" id="446183at2759"/>
<dbReference type="InterPro" id="IPR035992">
    <property type="entry name" value="Ricin_B-like_lectins"/>
</dbReference>
<dbReference type="AlphaFoldDB" id="A0A813HI87"/>
<organism evidence="1 2">
    <name type="scientific">Polarella glacialis</name>
    <name type="common">Dinoflagellate</name>
    <dbReference type="NCBI Taxonomy" id="89957"/>
    <lineage>
        <taxon>Eukaryota</taxon>
        <taxon>Sar</taxon>
        <taxon>Alveolata</taxon>
        <taxon>Dinophyceae</taxon>
        <taxon>Suessiales</taxon>
        <taxon>Suessiaceae</taxon>
        <taxon>Polarella</taxon>
    </lineage>
</organism>
<keyword evidence="2" id="KW-1185">Reference proteome</keyword>
<proteinExistence type="predicted"/>
<evidence type="ECO:0000313" key="2">
    <source>
        <dbReference type="Proteomes" id="UP000654075"/>
    </source>
</evidence>
<dbReference type="Gene3D" id="2.80.10.50">
    <property type="match status" value="1"/>
</dbReference>
<evidence type="ECO:0000313" key="1">
    <source>
        <dbReference type="EMBL" id="CAE8637407.1"/>
    </source>
</evidence>
<dbReference type="EMBL" id="CAJNNV010031694">
    <property type="protein sequence ID" value="CAE8637407.1"/>
    <property type="molecule type" value="Genomic_DNA"/>
</dbReference>